<evidence type="ECO:0000313" key="2">
    <source>
        <dbReference type="Proteomes" id="UP000291819"/>
    </source>
</evidence>
<dbReference type="EMBL" id="SIXF01000006">
    <property type="protein sequence ID" value="TBO42973.1"/>
    <property type="molecule type" value="Genomic_DNA"/>
</dbReference>
<dbReference type="Proteomes" id="UP000291819">
    <property type="component" value="Unassembled WGS sequence"/>
</dbReference>
<name>A0A4Q9HEE6_9SPHI</name>
<comment type="caution">
    <text evidence="1">The sequence shown here is derived from an EMBL/GenBank/DDBJ whole genome shotgun (WGS) entry which is preliminary data.</text>
</comment>
<proteinExistence type="predicted"/>
<accession>A0A4Q9HEE6</accession>
<sequence length="59" mass="6497">MVLHFEALFQTSPGLTSVNTALRIVRVQYRSFIGTAAKRSPEKPDPFPYFAGLGNAQIS</sequence>
<protein>
    <submittedName>
        <fullName evidence="1">Uncharacterized protein</fullName>
    </submittedName>
</protein>
<reference evidence="1 2" key="1">
    <citation type="submission" date="2019-02" db="EMBL/GenBank/DDBJ databases">
        <title>Pedobacter kyonggii whole genome sequence analysis.</title>
        <authorList>
            <person name="Dahal R.H."/>
        </authorList>
    </citation>
    <scope>NUCLEOTIDE SEQUENCE [LARGE SCALE GENOMIC DNA]</scope>
    <source>
        <strain evidence="1 2">K-4-11-1</strain>
    </source>
</reference>
<gene>
    <name evidence="1" type="ORF">EYS08_09275</name>
</gene>
<dbReference type="AlphaFoldDB" id="A0A4Q9HEE6"/>
<keyword evidence="2" id="KW-1185">Reference proteome</keyword>
<organism evidence="1 2">
    <name type="scientific">Pedobacter kyonggii</name>
    <dbReference type="NCBI Taxonomy" id="1926871"/>
    <lineage>
        <taxon>Bacteria</taxon>
        <taxon>Pseudomonadati</taxon>
        <taxon>Bacteroidota</taxon>
        <taxon>Sphingobacteriia</taxon>
        <taxon>Sphingobacteriales</taxon>
        <taxon>Sphingobacteriaceae</taxon>
        <taxon>Pedobacter</taxon>
    </lineage>
</organism>
<evidence type="ECO:0000313" key="1">
    <source>
        <dbReference type="EMBL" id="TBO42973.1"/>
    </source>
</evidence>
<dbReference type="RefSeq" id="WP_131029758.1">
    <property type="nucleotide sequence ID" value="NZ_SIXF01000006.1"/>
</dbReference>